<feature type="domain" description="Histidine kinase" evidence="10">
    <location>
        <begin position="238"/>
        <end position="452"/>
    </location>
</feature>
<keyword evidence="3" id="KW-0597">Phosphoprotein</keyword>
<evidence type="ECO:0000256" key="3">
    <source>
        <dbReference type="ARBA" id="ARBA00022553"/>
    </source>
</evidence>
<dbReference type="Gene3D" id="1.10.287.130">
    <property type="match status" value="1"/>
</dbReference>
<gene>
    <name evidence="11" type="ORF">DI53_0029</name>
</gene>
<dbReference type="InterPro" id="IPR036890">
    <property type="entry name" value="HATPase_C_sf"/>
</dbReference>
<keyword evidence="7 11" id="KW-0067">ATP-binding</keyword>
<evidence type="ECO:0000256" key="2">
    <source>
        <dbReference type="ARBA" id="ARBA00012438"/>
    </source>
</evidence>
<keyword evidence="9" id="KW-0472">Membrane</keyword>
<accession>A0A0B8T459</accession>
<dbReference type="SUPFAM" id="SSF55874">
    <property type="entry name" value="ATPase domain of HSP90 chaperone/DNA topoisomerase II/histidine kinase"/>
    <property type="match status" value="1"/>
</dbReference>
<dbReference type="InterPro" id="IPR003594">
    <property type="entry name" value="HATPase_dom"/>
</dbReference>
<organism evidence="11 12">
    <name type="scientific">Sphingobacterium deserti</name>
    <dbReference type="NCBI Taxonomy" id="1229276"/>
    <lineage>
        <taxon>Bacteria</taxon>
        <taxon>Pseudomonadati</taxon>
        <taxon>Bacteroidota</taxon>
        <taxon>Sphingobacteriia</taxon>
        <taxon>Sphingobacteriales</taxon>
        <taxon>Sphingobacteriaceae</taxon>
        <taxon>Sphingobacterium</taxon>
    </lineage>
</organism>
<evidence type="ECO:0000256" key="5">
    <source>
        <dbReference type="ARBA" id="ARBA00022741"/>
    </source>
</evidence>
<dbReference type="InterPro" id="IPR003661">
    <property type="entry name" value="HisK_dim/P_dom"/>
</dbReference>
<dbReference type="InterPro" id="IPR050351">
    <property type="entry name" value="BphY/WalK/GraS-like"/>
</dbReference>
<dbReference type="InterPro" id="IPR036097">
    <property type="entry name" value="HisK_dim/P_sf"/>
</dbReference>
<dbReference type="STRING" id="1229276.DI53_0029"/>
<dbReference type="PRINTS" id="PR00344">
    <property type="entry name" value="BCTRLSENSOR"/>
</dbReference>
<dbReference type="Gene3D" id="3.30.565.10">
    <property type="entry name" value="Histidine kinase-like ATPase, C-terminal domain"/>
    <property type="match status" value="1"/>
</dbReference>
<dbReference type="GO" id="GO:0005524">
    <property type="term" value="F:ATP binding"/>
    <property type="evidence" value="ECO:0007669"/>
    <property type="project" value="UniProtKB-KW"/>
</dbReference>
<keyword evidence="6" id="KW-0418">Kinase</keyword>
<keyword evidence="8" id="KW-0902">Two-component regulatory system</keyword>
<feature type="transmembrane region" description="Helical" evidence="9">
    <location>
        <begin position="189"/>
        <end position="207"/>
    </location>
</feature>
<evidence type="ECO:0000256" key="1">
    <source>
        <dbReference type="ARBA" id="ARBA00000085"/>
    </source>
</evidence>
<reference evidence="11 12" key="2">
    <citation type="journal article" date="2015" name="PLoS ONE">
        <title>Whole-Genome Optical Mapping and Finished Genome Sequence of Sphingobacterium deserti sp. nov., a New Species Isolated from the Western Desert of China.</title>
        <authorList>
            <person name="Teng C."/>
            <person name="Zhou Z."/>
            <person name="Molnar I."/>
            <person name="Li X."/>
            <person name="Tang R."/>
            <person name="Chen M."/>
            <person name="Wang L."/>
            <person name="Su S."/>
            <person name="Zhang W."/>
            <person name="Lin M."/>
        </authorList>
    </citation>
    <scope>NUCLEOTIDE SEQUENCE [LARGE SCALE GENOMIC DNA]</scope>
    <source>
        <strain evidence="12">ACCC05744</strain>
    </source>
</reference>
<dbReference type="eggNOG" id="COG2205">
    <property type="taxonomic scope" value="Bacteria"/>
</dbReference>
<comment type="caution">
    <text evidence="11">The sequence shown here is derived from an EMBL/GenBank/DDBJ whole genome shotgun (WGS) entry which is preliminary data.</text>
</comment>
<comment type="catalytic activity">
    <reaction evidence="1">
        <text>ATP + protein L-histidine = ADP + protein N-phospho-L-histidine.</text>
        <dbReference type="EC" id="2.7.13.3"/>
    </reaction>
</comment>
<feature type="transmembrane region" description="Helical" evidence="9">
    <location>
        <begin position="60"/>
        <end position="78"/>
    </location>
</feature>
<dbReference type="GO" id="GO:0000156">
    <property type="term" value="F:phosphorelay response regulator activity"/>
    <property type="evidence" value="ECO:0007669"/>
    <property type="project" value="TreeGrafter"/>
</dbReference>
<dbReference type="AlphaFoldDB" id="A0A0B8T459"/>
<evidence type="ECO:0000256" key="9">
    <source>
        <dbReference type="SAM" id="Phobius"/>
    </source>
</evidence>
<feature type="transmembrane region" description="Helical" evidence="9">
    <location>
        <begin position="135"/>
        <end position="151"/>
    </location>
</feature>
<evidence type="ECO:0000313" key="12">
    <source>
        <dbReference type="Proteomes" id="UP000031802"/>
    </source>
</evidence>
<name>A0A0B8T459_9SPHI</name>
<feature type="transmembrane region" description="Helical" evidence="9">
    <location>
        <begin position="111"/>
        <end position="129"/>
    </location>
</feature>
<evidence type="ECO:0000256" key="8">
    <source>
        <dbReference type="ARBA" id="ARBA00023012"/>
    </source>
</evidence>
<proteinExistence type="predicted"/>
<protein>
    <recommendedName>
        <fullName evidence="2">histidine kinase</fullName>
        <ecNumber evidence="2">2.7.13.3</ecNumber>
    </recommendedName>
</protein>
<dbReference type="PATRIC" id="fig|1229276.3.peg.30"/>
<keyword evidence="9" id="KW-0812">Transmembrane</keyword>
<dbReference type="GO" id="GO:0000155">
    <property type="term" value="F:phosphorelay sensor kinase activity"/>
    <property type="evidence" value="ECO:0007669"/>
    <property type="project" value="InterPro"/>
</dbReference>
<dbReference type="PANTHER" id="PTHR42878:SF7">
    <property type="entry name" value="SENSOR HISTIDINE KINASE GLRK"/>
    <property type="match status" value="1"/>
</dbReference>
<dbReference type="InterPro" id="IPR005467">
    <property type="entry name" value="His_kinase_dom"/>
</dbReference>
<dbReference type="SUPFAM" id="SSF47384">
    <property type="entry name" value="Homodimeric domain of signal transducing histidine kinase"/>
    <property type="match status" value="1"/>
</dbReference>
<evidence type="ECO:0000259" key="10">
    <source>
        <dbReference type="PROSITE" id="PS50109"/>
    </source>
</evidence>
<evidence type="ECO:0000256" key="6">
    <source>
        <dbReference type="ARBA" id="ARBA00022777"/>
    </source>
</evidence>
<dbReference type="GO" id="GO:0007234">
    <property type="term" value="P:osmosensory signaling via phosphorelay pathway"/>
    <property type="evidence" value="ECO:0007669"/>
    <property type="project" value="TreeGrafter"/>
</dbReference>
<evidence type="ECO:0000313" key="11">
    <source>
        <dbReference type="EMBL" id="KGE16196.1"/>
    </source>
</evidence>
<dbReference type="EMBL" id="JJMU01000001">
    <property type="protein sequence ID" value="KGE16196.1"/>
    <property type="molecule type" value="Genomic_DNA"/>
</dbReference>
<keyword evidence="12" id="KW-1185">Reference proteome</keyword>
<sequence>MGLKFDGHRKNALFKTEKNQCSYMEIFQRCWTILRNFWLKVDSFGVTPDMSYLQDRRIRMVNLISMWSFICALFYSVFNLLLGIIDLAIVDLIFSLSVLLVFYFHYHKKFIVARFYLLGVTILFLSTLSLLSYNIAEYFVFCVVIGGILIFQNKWMQVFICISLVLAVILPRTLSHDLNSMVSLTQGRLSYNLPLAVFFVFFTVRHFKYIQQTYQDEIKKQQLHLQDLNRDKEQLFAIVAHDIRSPLIATTQMLQHIINDETSEEFKKQAFSQVAAQLHMMTENVDNLLHWSSQNLQGLVSRPTSFSIHTLLIEVLKGMEAQRKAKRIQTVIDVPFGMLIFADPEQMHIILRNILNNALKFSHKHGKVKISAKKMDAAVEISIEDWGVGMSKKKVKKLFNNLQLPSYGTSGERGTGVGLVLVNNLIEINRGEIKVSSVENSGTTISLKFPSV</sequence>
<feature type="transmembrane region" description="Helical" evidence="9">
    <location>
        <begin position="158"/>
        <end position="174"/>
    </location>
</feature>
<evidence type="ECO:0000256" key="4">
    <source>
        <dbReference type="ARBA" id="ARBA00022679"/>
    </source>
</evidence>
<reference evidence="12" key="1">
    <citation type="submission" date="2014-04" db="EMBL/GenBank/DDBJ databases">
        <title>Whole-Genome optical mapping and complete genome sequence of Sphingobacterium deserti sp. nov., a new spaces isolated from desert in the west of China.</title>
        <authorList>
            <person name="Teng C."/>
            <person name="Zhou Z."/>
            <person name="Li X."/>
            <person name="Chen M."/>
            <person name="Lin M."/>
            <person name="Wang L."/>
            <person name="Su S."/>
            <person name="Zhang C."/>
            <person name="Zhang W."/>
        </authorList>
    </citation>
    <scope>NUCLEOTIDE SEQUENCE [LARGE SCALE GENOMIC DNA]</scope>
    <source>
        <strain evidence="12">ACCC05744</strain>
    </source>
</reference>
<dbReference type="CDD" id="cd00082">
    <property type="entry name" value="HisKA"/>
    <property type="match status" value="1"/>
</dbReference>
<dbReference type="PROSITE" id="PS50109">
    <property type="entry name" value="HIS_KIN"/>
    <property type="match status" value="1"/>
</dbReference>
<dbReference type="GO" id="GO:0030295">
    <property type="term" value="F:protein kinase activator activity"/>
    <property type="evidence" value="ECO:0007669"/>
    <property type="project" value="TreeGrafter"/>
</dbReference>
<dbReference type="EC" id="2.7.13.3" evidence="2"/>
<keyword evidence="9" id="KW-1133">Transmembrane helix</keyword>
<evidence type="ECO:0000256" key="7">
    <source>
        <dbReference type="ARBA" id="ARBA00022840"/>
    </source>
</evidence>
<keyword evidence="5" id="KW-0547">Nucleotide-binding</keyword>
<dbReference type="Pfam" id="PF02518">
    <property type="entry name" value="HATPase_c"/>
    <property type="match status" value="1"/>
</dbReference>
<keyword evidence="4" id="KW-0808">Transferase</keyword>
<dbReference type="Proteomes" id="UP000031802">
    <property type="component" value="Unassembled WGS sequence"/>
</dbReference>
<dbReference type="InterPro" id="IPR004358">
    <property type="entry name" value="Sig_transdc_His_kin-like_C"/>
</dbReference>
<dbReference type="SMART" id="SM00387">
    <property type="entry name" value="HATPase_c"/>
    <property type="match status" value="1"/>
</dbReference>
<feature type="transmembrane region" description="Helical" evidence="9">
    <location>
        <begin position="84"/>
        <end position="104"/>
    </location>
</feature>
<dbReference type="PANTHER" id="PTHR42878">
    <property type="entry name" value="TWO-COMPONENT HISTIDINE KINASE"/>
    <property type="match status" value="1"/>
</dbReference>